<name>A0A9X2GFG2_9ACTN</name>
<dbReference type="GO" id="GO:0016020">
    <property type="term" value="C:membrane"/>
    <property type="evidence" value="ECO:0007669"/>
    <property type="project" value="UniProtKB-SubCell"/>
</dbReference>
<dbReference type="PROSITE" id="PS51257">
    <property type="entry name" value="PROKAR_LIPOPROTEIN"/>
    <property type="match status" value="1"/>
</dbReference>
<keyword evidence="3 5" id="KW-1133">Transmembrane helix</keyword>
<keyword evidence="2 5" id="KW-0812">Transmembrane</keyword>
<organism evidence="7 8">
    <name type="scientific">Nonomuraea thailandensis</name>
    <dbReference type="NCBI Taxonomy" id="1188745"/>
    <lineage>
        <taxon>Bacteria</taxon>
        <taxon>Bacillati</taxon>
        <taxon>Actinomycetota</taxon>
        <taxon>Actinomycetes</taxon>
        <taxon>Streptosporangiales</taxon>
        <taxon>Streptosporangiaceae</taxon>
        <taxon>Nonomuraea</taxon>
    </lineage>
</organism>
<proteinExistence type="predicted"/>
<comment type="subcellular location">
    <subcellularLocation>
        <location evidence="1">Membrane</location>
        <topology evidence="1">Multi-pass membrane protein</topology>
    </subcellularLocation>
</comment>
<evidence type="ECO:0000256" key="3">
    <source>
        <dbReference type="ARBA" id="ARBA00022989"/>
    </source>
</evidence>
<dbReference type="AlphaFoldDB" id="A0A9X2GFG2"/>
<evidence type="ECO:0000259" key="6">
    <source>
        <dbReference type="Pfam" id="PF01061"/>
    </source>
</evidence>
<feature type="domain" description="ABC-2 type transporter transmembrane" evidence="6">
    <location>
        <begin position="2"/>
        <end position="92"/>
    </location>
</feature>
<keyword evidence="4 5" id="KW-0472">Membrane</keyword>
<dbReference type="RefSeq" id="WP_253744019.1">
    <property type="nucleotide sequence ID" value="NZ_BAABKA010000063.1"/>
</dbReference>
<comment type="caution">
    <text evidence="7">The sequence shown here is derived from an EMBL/GenBank/DDBJ whole genome shotgun (WGS) entry which is preliminary data.</text>
</comment>
<dbReference type="EMBL" id="JAMZEB010000002">
    <property type="protein sequence ID" value="MCP2356850.1"/>
    <property type="molecule type" value="Genomic_DNA"/>
</dbReference>
<keyword evidence="8" id="KW-1185">Reference proteome</keyword>
<evidence type="ECO:0000313" key="7">
    <source>
        <dbReference type="EMBL" id="MCP2356850.1"/>
    </source>
</evidence>
<reference evidence="7" key="1">
    <citation type="submission" date="2022-06" db="EMBL/GenBank/DDBJ databases">
        <title>Sequencing the genomes of 1000 actinobacteria strains.</title>
        <authorList>
            <person name="Klenk H.-P."/>
        </authorList>
    </citation>
    <scope>NUCLEOTIDE SEQUENCE</scope>
    <source>
        <strain evidence="7">DSM 46694</strain>
    </source>
</reference>
<accession>A0A9X2GFG2</accession>
<evidence type="ECO:0000256" key="1">
    <source>
        <dbReference type="ARBA" id="ARBA00004141"/>
    </source>
</evidence>
<dbReference type="Pfam" id="PF01061">
    <property type="entry name" value="ABC2_membrane"/>
    <property type="match status" value="1"/>
</dbReference>
<sequence length="117" mass="11921">MTRSSVLLGRLLSETLRSLLSIVVMSGCGLLVGFRFHAGPGEIVLGFGLLLLLGFGFSWVAAYIGLVAGSVEGAQGLGMIWVFPFVFVSSAFGQVLAGQGKLGHDAGPDGALPVVGG</sequence>
<evidence type="ECO:0000256" key="4">
    <source>
        <dbReference type="ARBA" id="ARBA00023136"/>
    </source>
</evidence>
<gene>
    <name evidence="7" type="ORF">HD597_003870</name>
</gene>
<evidence type="ECO:0000313" key="8">
    <source>
        <dbReference type="Proteomes" id="UP001139648"/>
    </source>
</evidence>
<dbReference type="InterPro" id="IPR013525">
    <property type="entry name" value="ABC2_TM"/>
</dbReference>
<feature type="transmembrane region" description="Helical" evidence="5">
    <location>
        <begin position="16"/>
        <end position="36"/>
    </location>
</feature>
<feature type="transmembrane region" description="Helical" evidence="5">
    <location>
        <begin position="78"/>
        <end position="97"/>
    </location>
</feature>
<protein>
    <submittedName>
        <fullName evidence="7">ABC-type Na+ efflux pump permease subunit</fullName>
    </submittedName>
</protein>
<dbReference type="Proteomes" id="UP001139648">
    <property type="component" value="Unassembled WGS sequence"/>
</dbReference>
<dbReference type="GO" id="GO:0140359">
    <property type="term" value="F:ABC-type transporter activity"/>
    <property type="evidence" value="ECO:0007669"/>
    <property type="project" value="InterPro"/>
</dbReference>
<evidence type="ECO:0000256" key="5">
    <source>
        <dbReference type="SAM" id="Phobius"/>
    </source>
</evidence>
<evidence type="ECO:0000256" key="2">
    <source>
        <dbReference type="ARBA" id="ARBA00022692"/>
    </source>
</evidence>
<feature type="transmembrane region" description="Helical" evidence="5">
    <location>
        <begin position="43"/>
        <end position="66"/>
    </location>
</feature>